<protein>
    <recommendedName>
        <fullName evidence="4">DUF1264-domain-containing protein</fullName>
    </recommendedName>
</protein>
<dbReference type="InParanoid" id="K2RUW8"/>
<dbReference type="PANTHER" id="PTHR31360">
    <property type="match status" value="1"/>
</dbReference>
<evidence type="ECO:0000256" key="1">
    <source>
        <dbReference type="ARBA" id="ARBA00009740"/>
    </source>
</evidence>
<gene>
    <name evidence="2" type="ORF">MPH_04345</name>
</gene>
<evidence type="ECO:0008006" key="4">
    <source>
        <dbReference type="Google" id="ProtNLM"/>
    </source>
</evidence>
<reference evidence="2 3" key="1">
    <citation type="journal article" date="2012" name="BMC Genomics">
        <title>Tools to kill: Genome of one of the most destructive plant pathogenic fungi Macrophomina phaseolina.</title>
        <authorList>
            <person name="Islam M.S."/>
            <person name="Haque M.S."/>
            <person name="Islam M.M."/>
            <person name="Emdad E.M."/>
            <person name="Halim A."/>
            <person name="Hossen Q.M.M."/>
            <person name="Hossain M.Z."/>
            <person name="Ahmed B."/>
            <person name="Rahim S."/>
            <person name="Rahman M.S."/>
            <person name="Alam M.M."/>
            <person name="Hou S."/>
            <person name="Wan X."/>
            <person name="Saito J.A."/>
            <person name="Alam M."/>
        </authorList>
    </citation>
    <scope>NUCLEOTIDE SEQUENCE [LARGE SCALE GENOMIC DNA]</scope>
    <source>
        <strain evidence="2 3">MS6</strain>
    </source>
</reference>
<name>K2RUW8_MACPH</name>
<evidence type="ECO:0000313" key="2">
    <source>
        <dbReference type="EMBL" id="EKG18543.1"/>
    </source>
</evidence>
<dbReference type="PANTHER" id="PTHR31360:SF0">
    <property type="entry name" value="OIL BODY-ASSOCIATED PROTEIN 1B"/>
    <property type="match status" value="1"/>
</dbReference>
<dbReference type="HOGENOM" id="CLU_071931_3_0_1"/>
<dbReference type="VEuPathDB" id="FungiDB:MPH_04345"/>
<comment type="similarity">
    <text evidence="1">Belongs to the OBAP family.</text>
</comment>
<dbReference type="Proteomes" id="UP000007129">
    <property type="component" value="Unassembled WGS sequence"/>
</dbReference>
<dbReference type="OrthoDB" id="1901244at2759"/>
<dbReference type="EMBL" id="AHHD01000207">
    <property type="protein sequence ID" value="EKG18543.1"/>
    <property type="molecule type" value="Genomic_DNA"/>
</dbReference>
<accession>K2RUW8</accession>
<dbReference type="eggNOG" id="ENOG502SMUS">
    <property type="taxonomic scope" value="Eukaryota"/>
</dbReference>
<sequence length="231" mass="25684">MAALLFNSVSSTQIPQKLGLIGPENMMLFLNGFHFISGAPNHYLQANHHCVVMDADFIQCAIYVPGSNPARLAGVEYIISGAAFAQLDYQERQLWHSHQYEVTSGYLTEPGMPQNVDDEVMKILVDSYGKTVHTWRYDQQNSTLPLGIPEMVNGYTQDGQLTQGFVDARDRYFGINSTAIREHRADPNAGNVSAPPVLPGADIWREGIVLTLELRNESRKVEFGGEKRAEA</sequence>
<evidence type="ECO:0000313" key="3">
    <source>
        <dbReference type="Proteomes" id="UP000007129"/>
    </source>
</evidence>
<dbReference type="AlphaFoldDB" id="K2RUW8"/>
<dbReference type="Pfam" id="PF06884">
    <property type="entry name" value="DUF1264"/>
    <property type="match status" value="1"/>
</dbReference>
<comment type="caution">
    <text evidence="2">The sequence shown here is derived from an EMBL/GenBank/DDBJ whole genome shotgun (WGS) entry which is preliminary data.</text>
</comment>
<proteinExistence type="inferred from homology"/>
<dbReference type="InterPro" id="IPR010686">
    <property type="entry name" value="OBAP-like"/>
</dbReference>
<organism evidence="2 3">
    <name type="scientific">Macrophomina phaseolina (strain MS6)</name>
    <name type="common">Charcoal rot fungus</name>
    <dbReference type="NCBI Taxonomy" id="1126212"/>
    <lineage>
        <taxon>Eukaryota</taxon>
        <taxon>Fungi</taxon>
        <taxon>Dikarya</taxon>
        <taxon>Ascomycota</taxon>
        <taxon>Pezizomycotina</taxon>
        <taxon>Dothideomycetes</taxon>
        <taxon>Dothideomycetes incertae sedis</taxon>
        <taxon>Botryosphaeriales</taxon>
        <taxon>Botryosphaeriaceae</taxon>
        <taxon>Macrophomina</taxon>
    </lineage>
</organism>